<dbReference type="EMBL" id="FQVE01000002">
    <property type="protein sequence ID" value="SHF16860.1"/>
    <property type="molecule type" value="Genomic_DNA"/>
</dbReference>
<proteinExistence type="predicted"/>
<organism evidence="1 2">
    <name type="scientific">Chryseobacterium vrystaatense</name>
    <dbReference type="NCBI Taxonomy" id="307480"/>
    <lineage>
        <taxon>Bacteria</taxon>
        <taxon>Pseudomonadati</taxon>
        <taxon>Bacteroidota</taxon>
        <taxon>Flavobacteriia</taxon>
        <taxon>Flavobacteriales</taxon>
        <taxon>Weeksellaceae</taxon>
        <taxon>Chryseobacterium group</taxon>
        <taxon>Chryseobacterium</taxon>
    </lineage>
</organism>
<sequence>MNNSTIKPKVGQCIDCPEESTEKYLIAGRCGYHYDIHRANVRAEKKAFKEADGQPETKNETKPMYIRKVSKKRQKENRQYTIKRLQFLAQPGNQRCFIEGCNSRADTIEHTAGRWGNNYLDESTWKPCCNYHNLELERNSELSGKYQLSKISGKQKIIKK</sequence>
<evidence type="ECO:0000313" key="1">
    <source>
        <dbReference type="EMBL" id="SHF16860.1"/>
    </source>
</evidence>
<reference evidence="2" key="1">
    <citation type="submission" date="2016-11" db="EMBL/GenBank/DDBJ databases">
        <authorList>
            <person name="Varghese N."/>
            <person name="Submissions S."/>
        </authorList>
    </citation>
    <scope>NUCLEOTIDE SEQUENCE [LARGE SCALE GENOMIC DNA]</scope>
    <source>
        <strain evidence="2">YR203</strain>
    </source>
</reference>
<protein>
    <submittedName>
        <fullName evidence="1">Uncharacterized protein</fullName>
    </submittedName>
</protein>
<gene>
    <name evidence="1" type="ORF">SAMN02787073_1585</name>
</gene>
<name>A0A1M4ZFQ4_9FLAO</name>
<evidence type="ECO:0000313" key="2">
    <source>
        <dbReference type="Proteomes" id="UP000184108"/>
    </source>
</evidence>
<accession>A0A1M4ZFQ4</accession>
<dbReference type="Proteomes" id="UP000184108">
    <property type="component" value="Unassembled WGS sequence"/>
</dbReference>
<dbReference type="RefSeq" id="WP_223878124.1">
    <property type="nucleotide sequence ID" value="NZ_FQVE01000002.1"/>
</dbReference>
<dbReference type="AlphaFoldDB" id="A0A1M4ZFQ4"/>